<dbReference type="Pfam" id="PF03167">
    <property type="entry name" value="UDG"/>
    <property type="match status" value="1"/>
</dbReference>
<dbReference type="GO" id="GO:0046872">
    <property type="term" value="F:metal ion binding"/>
    <property type="evidence" value="ECO:0007669"/>
    <property type="project" value="UniProtKB-KW"/>
</dbReference>
<dbReference type="GO" id="GO:0006284">
    <property type="term" value="P:base-excision repair"/>
    <property type="evidence" value="ECO:0007669"/>
    <property type="project" value="InterPro"/>
</dbReference>
<sequence length="217" mass="23755">MKSSFSTSCRRCPRLAGYLQRVRKEHPGYHAKPVPSFGDVRPRLLVVGLAPGLHGANRTGRPFTGDHAGRLLYETLYRHGYAAAPESRDADDGLVLTGVRITNAVRCVPPRNRPQPEEVRNCNRFLSEELLAMPPPRAVLALGVVAHAAVLMAMGLRPSAYQFAHGAVHALPGNVALFDSYHCSRYNTQTGRLTPAMFDAVFRSIGEYLAAPVSARR</sequence>
<dbReference type="InParanoid" id="A0A5C7EM97"/>
<dbReference type="PANTHER" id="PTHR33693:SF3">
    <property type="entry name" value="TYPE-5 URACIL-DNA GLYCOSYLASE"/>
    <property type="match status" value="1"/>
</dbReference>
<evidence type="ECO:0000256" key="4">
    <source>
        <dbReference type="ARBA" id="ARBA00022801"/>
    </source>
</evidence>
<reference evidence="11 12" key="1">
    <citation type="submission" date="2019-08" db="EMBL/GenBank/DDBJ databases">
        <title>Pelomicrobium methylotrophicum gen. nov., sp. nov. a moderately thermophilic, facultatively anaerobic, lithoautotrophic and methylotrophic bacterium isolated from a terrestrial mud volcano.</title>
        <authorList>
            <person name="Slobodkina G.B."/>
            <person name="Merkel A.Y."/>
            <person name="Slobodkin A.I."/>
        </authorList>
    </citation>
    <scope>NUCLEOTIDE SEQUENCE [LARGE SCALE GENOMIC DNA]</scope>
    <source>
        <strain evidence="11 12">SM250</strain>
    </source>
</reference>
<dbReference type="SUPFAM" id="SSF52141">
    <property type="entry name" value="Uracil-DNA glycosylase-like"/>
    <property type="match status" value="1"/>
</dbReference>
<gene>
    <name evidence="11" type="ORF">FR698_00260</name>
</gene>
<dbReference type="InterPro" id="IPR044147">
    <property type="entry name" value="UdgB-like"/>
</dbReference>
<evidence type="ECO:0000256" key="7">
    <source>
        <dbReference type="ARBA" id="ARBA00023204"/>
    </source>
</evidence>
<dbReference type="CDD" id="cd10031">
    <property type="entry name" value="UDG-F5_TTUDGB_like"/>
    <property type="match status" value="1"/>
</dbReference>
<dbReference type="RefSeq" id="WP_147798179.1">
    <property type="nucleotide sequence ID" value="NZ_VPFL01000001.1"/>
</dbReference>
<keyword evidence="2" id="KW-0479">Metal-binding</keyword>
<comment type="caution">
    <text evidence="11">The sequence shown here is derived from an EMBL/GenBank/DDBJ whole genome shotgun (WGS) entry which is preliminary data.</text>
</comment>
<dbReference type="SMART" id="SM00986">
    <property type="entry name" value="UDG"/>
    <property type="match status" value="1"/>
</dbReference>
<accession>A0A5C7EM97</accession>
<organism evidence="11 12">
    <name type="scientific">Pelomicrobium methylotrophicum</name>
    <dbReference type="NCBI Taxonomy" id="2602750"/>
    <lineage>
        <taxon>Bacteria</taxon>
        <taxon>Pseudomonadati</taxon>
        <taxon>Pseudomonadota</taxon>
        <taxon>Hydrogenophilia</taxon>
        <taxon>Hydrogenophilia incertae sedis</taxon>
        <taxon>Pelomicrobium</taxon>
    </lineage>
</organism>
<protein>
    <recommendedName>
        <fullName evidence="9">Type-5 uracil-DNA glycosylase</fullName>
    </recommendedName>
</protein>
<dbReference type="EMBL" id="VPFL01000001">
    <property type="protein sequence ID" value="TXF13593.1"/>
    <property type="molecule type" value="Genomic_DNA"/>
</dbReference>
<keyword evidence="3" id="KW-0227">DNA damage</keyword>
<proteinExistence type="inferred from homology"/>
<keyword evidence="5" id="KW-0408">Iron</keyword>
<keyword evidence="4" id="KW-0378">Hydrolase</keyword>
<evidence type="ECO:0000256" key="5">
    <source>
        <dbReference type="ARBA" id="ARBA00023004"/>
    </source>
</evidence>
<dbReference type="OrthoDB" id="5290748at2"/>
<dbReference type="PANTHER" id="PTHR33693">
    <property type="entry name" value="TYPE-5 URACIL-DNA GLYCOSYLASE"/>
    <property type="match status" value="1"/>
</dbReference>
<dbReference type="Proteomes" id="UP000321201">
    <property type="component" value="Unassembled WGS sequence"/>
</dbReference>
<dbReference type="InterPro" id="IPR036895">
    <property type="entry name" value="Uracil-DNA_glycosylase-like_sf"/>
</dbReference>
<evidence type="ECO:0000256" key="9">
    <source>
        <dbReference type="ARBA" id="ARBA00023887"/>
    </source>
</evidence>
<keyword evidence="6" id="KW-0411">Iron-sulfur</keyword>
<evidence type="ECO:0000256" key="8">
    <source>
        <dbReference type="ARBA" id="ARBA00023779"/>
    </source>
</evidence>
<dbReference type="GO" id="GO:0051539">
    <property type="term" value="F:4 iron, 4 sulfur cluster binding"/>
    <property type="evidence" value="ECO:0007669"/>
    <property type="project" value="UniProtKB-KW"/>
</dbReference>
<dbReference type="GO" id="GO:0033958">
    <property type="term" value="F:DNA-deoxyinosine glycosylase activity"/>
    <property type="evidence" value="ECO:0007669"/>
    <property type="project" value="InterPro"/>
</dbReference>
<feature type="domain" description="Uracil-DNA glycosylase-like" evidence="10">
    <location>
        <begin position="35"/>
        <end position="202"/>
    </location>
</feature>
<dbReference type="InterPro" id="IPR005122">
    <property type="entry name" value="Uracil-DNA_glycosylase-like"/>
</dbReference>
<comment type="similarity">
    <text evidence="8">Belongs to the uracil-DNA glycosylase (UDG) superfamily. Type 5 (UDGb) family.</text>
</comment>
<evidence type="ECO:0000256" key="2">
    <source>
        <dbReference type="ARBA" id="ARBA00022723"/>
    </source>
</evidence>
<evidence type="ECO:0000313" key="11">
    <source>
        <dbReference type="EMBL" id="TXF13593.1"/>
    </source>
</evidence>
<keyword evidence="7" id="KW-0234">DNA repair</keyword>
<evidence type="ECO:0000259" key="10">
    <source>
        <dbReference type="SMART" id="SM00986"/>
    </source>
</evidence>
<keyword evidence="1" id="KW-0004">4Fe-4S</keyword>
<keyword evidence="12" id="KW-1185">Reference proteome</keyword>
<dbReference type="Gene3D" id="3.40.470.10">
    <property type="entry name" value="Uracil-DNA glycosylase-like domain"/>
    <property type="match status" value="1"/>
</dbReference>
<dbReference type="AlphaFoldDB" id="A0A5C7EM97"/>
<evidence type="ECO:0000313" key="12">
    <source>
        <dbReference type="Proteomes" id="UP000321201"/>
    </source>
</evidence>
<name>A0A5C7EM97_9PROT</name>
<dbReference type="InterPro" id="IPR051536">
    <property type="entry name" value="UDG_Type-4/5"/>
</dbReference>
<evidence type="ECO:0000256" key="6">
    <source>
        <dbReference type="ARBA" id="ARBA00023014"/>
    </source>
</evidence>
<dbReference type="GO" id="GO:0004844">
    <property type="term" value="F:uracil DNA N-glycosylase activity"/>
    <property type="evidence" value="ECO:0007669"/>
    <property type="project" value="InterPro"/>
</dbReference>
<evidence type="ECO:0000256" key="1">
    <source>
        <dbReference type="ARBA" id="ARBA00022485"/>
    </source>
</evidence>
<dbReference type="SMART" id="SM00987">
    <property type="entry name" value="UreE_C"/>
    <property type="match status" value="1"/>
</dbReference>
<evidence type="ECO:0000256" key="3">
    <source>
        <dbReference type="ARBA" id="ARBA00022763"/>
    </source>
</evidence>